<gene>
    <name evidence="3" type="ORF">LDI01_21360</name>
</gene>
<dbReference type="PANTHER" id="PTHR42997:SF1">
    <property type="entry name" value="AP-4-A PHOSPHORYLASE"/>
    <property type="match status" value="1"/>
</dbReference>
<dbReference type="InterPro" id="IPR052908">
    <property type="entry name" value="AP-4-A_phosphorylase"/>
</dbReference>
<sequence length="128" mass="14580">MKKTHCIFCQRTIIKPVLENKLALAFWDIHPVSEGHLLVIPKDHKETYFKITEAELLAIHELLRQGKSLVDQQSHPDGYNVGVNVGQFGGQTVMHCHFHLIPRYLGDDPHPAGGIRKLLPNGRRIFEN</sequence>
<dbReference type="PANTHER" id="PTHR42997">
    <property type="entry name" value="HIT FAMILY HYDROLASE"/>
    <property type="match status" value="1"/>
</dbReference>
<dbReference type="InterPro" id="IPR036265">
    <property type="entry name" value="HIT-like_sf"/>
</dbReference>
<dbReference type="Pfam" id="PF01230">
    <property type="entry name" value="HIT"/>
    <property type="match status" value="1"/>
</dbReference>
<dbReference type="PRINTS" id="PR00332">
    <property type="entry name" value="HISTRIAD"/>
</dbReference>
<dbReference type="InterPro" id="IPR011146">
    <property type="entry name" value="HIT-like"/>
</dbReference>
<comment type="caution">
    <text evidence="3">The sequence shown here is derived from an EMBL/GenBank/DDBJ whole genome shotgun (WGS) entry which is preliminary data.</text>
</comment>
<evidence type="ECO:0000313" key="4">
    <source>
        <dbReference type="Proteomes" id="UP000321409"/>
    </source>
</evidence>
<keyword evidence="4" id="KW-1185">Reference proteome</keyword>
<evidence type="ECO:0000256" key="1">
    <source>
        <dbReference type="PROSITE-ProRule" id="PRU00464"/>
    </source>
</evidence>
<proteinExistence type="predicted"/>
<dbReference type="RefSeq" id="WP_057865959.1">
    <property type="nucleotide sequence ID" value="NZ_BKAB01000039.1"/>
</dbReference>
<dbReference type="Gene3D" id="3.30.428.10">
    <property type="entry name" value="HIT-like"/>
    <property type="match status" value="1"/>
</dbReference>
<dbReference type="EMBL" id="BKAB01000039">
    <property type="protein sequence ID" value="GEP24543.1"/>
    <property type="molecule type" value="Genomic_DNA"/>
</dbReference>
<dbReference type="Proteomes" id="UP000321409">
    <property type="component" value="Unassembled WGS sequence"/>
</dbReference>
<evidence type="ECO:0000313" key="3">
    <source>
        <dbReference type="EMBL" id="GEP24543.1"/>
    </source>
</evidence>
<accession>A0ABQ0XGQ5</accession>
<protein>
    <submittedName>
        <fullName evidence="3">HIT family protein</fullName>
    </submittedName>
</protein>
<reference evidence="3 4" key="1">
    <citation type="submission" date="2019-07" db="EMBL/GenBank/DDBJ databases">
        <title>Whole genome shotgun sequence of Lactobacillus diolivorans NBRC 107869.</title>
        <authorList>
            <person name="Hosoyama A."/>
            <person name="Uohara A."/>
            <person name="Ohji S."/>
            <person name="Ichikawa N."/>
        </authorList>
    </citation>
    <scope>NUCLEOTIDE SEQUENCE [LARGE SCALE GENOMIC DNA]</scope>
    <source>
        <strain evidence="3 4">NBRC 107869</strain>
    </source>
</reference>
<dbReference type="InterPro" id="IPR001310">
    <property type="entry name" value="Histidine_triad_HIT"/>
</dbReference>
<feature type="domain" description="HIT" evidence="2">
    <location>
        <begin position="1"/>
        <end position="110"/>
    </location>
</feature>
<name>A0ABQ0XGQ5_9LACO</name>
<evidence type="ECO:0000259" key="2">
    <source>
        <dbReference type="PROSITE" id="PS51084"/>
    </source>
</evidence>
<dbReference type="PROSITE" id="PS51084">
    <property type="entry name" value="HIT_2"/>
    <property type="match status" value="1"/>
</dbReference>
<dbReference type="SUPFAM" id="SSF54197">
    <property type="entry name" value="HIT-like"/>
    <property type="match status" value="1"/>
</dbReference>
<feature type="short sequence motif" description="Histidine triad motif" evidence="1">
    <location>
        <begin position="95"/>
        <end position="99"/>
    </location>
</feature>
<organism evidence="3 4">
    <name type="scientific">Lentilactobacillus diolivorans</name>
    <dbReference type="NCBI Taxonomy" id="179838"/>
    <lineage>
        <taxon>Bacteria</taxon>
        <taxon>Bacillati</taxon>
        <taxon>Bacillota</taxon>
        <taxon>Bacilli</taxon>
        <taxon>Lactobacillales</taxon>
        <taxon>Lactobacillaceae</taxon>
        <taxon>Lentilactobacillus</taxon>
    </lineage>
</organism>